<proteinExistence type="inferred from homology"/>
<feature type="domain" description="RNA 2-O ribose methyltransferase substrate binding" evidence="4">
    <location>
        <begin position="6"/>
        <end position="80"/>
    </location>
</feature>
<keyword evidence="3 5" id="KW-0808">Transferase</keyword>
<evidence type="ECO:0000313" key="6">
    <source>
        <dbReference type="Proteomes" id="UP000284841"/>
    </source>
</evidence>
<dbReference type="Proteomes" id="UP000284841">
    <property type="component" value="Unassembled WGS sequence"/>
</dbReference>
<dbReference type="NCBIfam" id="TIGR00186">
    <property type="entry name" value="rRNA_methyl_3"/>
    <property type="match status" value="1"/>
</dbReference>
<dbReference type="EMBL" id="QRMS01000007">
    <property type="protein sequence ID" value="RHJ84145.1"/>
    <property type="molecule type" value="Genomic_DNA"/>
</dbReference>
<dbReference type="Pfam" id="PF08032">
    <property type="entry name" value="SpoU_sub_bind"/>
    <property type="match status" value="1"/>
</dbReference>
<protein>
    <submittedName>
        <fullName evidence="5">23S rRNA (Guanosine(2251)-2'-O)-methyltransferase RlmB</fullName>
    </submittedName>
</protein>
<dbReference type="SMART" id="SM00967">
    <property type="entry name" value="SpoU_sub_bind"/>
    <property type="match status" value="1"/>
</dbReference>
<dbReference type="SUPFAM" id="SSF75217">
    <property type="entry name" value="alpha/beta knot"/>
    <property type="match status" value="1"/>
</dbReference>
<keyword evidence="6" id="KW-1185">Reference proteome</keyword>
<dbReference type="CDD" id="cd18103">
    <property type="entry name" value="SpoU-like_RlmB"/>
    <property type="match status" value="1"/>
</dbReference>
<dbReference type="GO" id="GO:0032259">
    <property type="term" value="P:methylation"/>
    <property type="evidence" value="ECO:0007669"/>
    <property type="project" value="UniProtKB-KW"/>
</dbReference>
<dbReference type="GO" id="GO:0003723">
    <property type="term" value="F:RNA binding"/>
    <property type="evidence" value="ECO:0007669"/>
    <property type="project" value="InterPro"/>
</dbReference>
<dbReference type="InterPro" id="IPR013123">
    <property type="entry name" value="SpoU_subst-bd"/>
</dbReference>
<accession>A0A415DVG6</accession>
<dbReference type="InterPro" id="IPR001537">
    <property type="entry name" value="SpoU_MeTrfase"/>
</dbReference>
<dbReference type="Pfam" id="PF00588">
    <property type="entry name" value="SpoU_methylase"/>
    <property type="match status" value="1"/>
</dbReference>
<dbReference type="GO" id="GO:0008173">
    <property type="term" value="F:RNA methyltransferase activity"/>
    <property type="evidence" value="ECO:0007669"/>
    <property type="project" value="InterPro"/>
</dbReference>
<evidence type="ECO:0000259" key="4">
    <source>
        <dbReference type="SMART" id="SM00967"/>
    </source>
</evidence>
<dbReference type="InterPro" id="IPR004441">
    <property type="entry name" value="rRNA_MeTrfase_TrmH"/>
</dbReference>
<organism evidence="5 6">
    <name type="scientific">Emergencia timonensis</name>
    <dbReference type="NCBI Taxonomy" id="1776384"/>
    <lineage>
        <taxon>Bacteria</taxon>
        <taxon>Bacillati</taxon>
        <taxon>Bacillota</taxon>
        <taxon>Clostridia</taxon>
        <taxon>Peptostreptococcales</taxon>
        <taxon>Anaerovoracaceae</taxon>
        <taxon>Emergencia</taxon>
    </lineage>
</organism>
<dbReference type="GO" id="GO:0006396">
    <property type="term" value="P:RNA processing"/>
    <property type="evidence" value="ECO:0007669"/>
    <property type="project" value="InterPro"/>
</dbReference>
<dbReference type="PANTHER" id="PTHR46429:SF1">
    <property type="entry name" value="23S RRNA (GUANOSINE-2'-O-)-METHYLTRANSFERASE RLMB"/>
    <property type="match status" value="1"/>
</dbReference>
<dbReference type="GO" id="GO:0005829">
    <property type="term" value="C:cytosol"/>
    <property type="evidence" value="ECO:0007669"/>
    <property type="project" value="TreeGrafter"/>
</dbReference>
<evidence type="ECO:0000313" key="5">
    <source>
        <dbReference type="EMBL" id="RHJ84145.1"/>
    </source>
</evidence>
<sequence>MISENVIIGRNPVIEALKNDREIEKLLIGKGAEGSITKIIGMAKDKQIPIYQSDKITLDRIAAGGNHQGVVAYASAYSYAELEDIYALARAKGEEPFIIILDNLEDPHNLGAIMRTAECAGAHGLIIPKRRSCGLTEVVAKASAGAIEYLPCVKVSNIGQTIDRLKEDGMWIAACDMGGVNYYNQDLTGKIALVIGSEGTGISQLVRKKCDYIVSMPMVGKITSLNASNAAAILMYEVRKQRDGK</sequence>
<dbReference type="STRING" id="1776384.GCA_900086585_00349"/>
<dbReference type="SUPFAM" id="SSF55315">
    <property type="entry name" value="L30e-like"/>
    <property type="match status" value="1"/>
</dbReference>
<dbReference type="InterPro" id="IPR029028">
    <property type="entry name" value="Alpha/beta_knot_MTases"/>
</dbReference>
<dbReference type="OrthoDB" id="9794400at2"/>
<comment type="caution">
    <text evidence="5">The sequence shown here is derived from an EMBL/GenBank/DDBJ whole genome shotgun (WGS) entry which is preliminary data.</text>
</comment>
<evidence type="ECO:0000256" key="1">
    <source>
        <dbReference type="ARBA" id="ARBA00007228"/>
    </source>
</evidence>
<dbReference type="InterPro" id="IPR029064">
    <property type="entry name" value="Ribosomal_eL30-like_sf"/>
</dbReference>
<keyword evidence="2 5" id="KW-0489">Methyltransferase</keyword>
<evidence type="ECO:0000256" key="3">
    <source>
        <dbReference type="ARBA" id="ARBA00022679"/>
    </source>
</evidence>
<dbReference type="Gene3D" id="3.30.1330.30">
    <property type="match status" value="1"/>
</dbReference>
<dbReference type="InterPro" id="IPR029026">
    <property type="entry name" value="tRNA_m1G_MTases_N"/>
</dbReference>
<dbReference type="PANTHER" id="PTHR46429">
    <property type="entry name" value="23S RRNA (GUANOSINE-2'-O-)-METHYLTRANSFERASE RLMB"/>
    <property type="match status" value="1"/>
</dbReference>
<dbReference type="FunFam" id="3.40.1280.10:FF:000008">
    <property type="entry name" value="Group 3 RNA methyltransferase TrmH"/>
    <property type="match status" value="1"/>
</dbReference>
<reference evidence="5 6" key="1">
    <citation type="submission" date="2018-08" db="EMBL/GenBank/DDBJ databases">
        <title>A genome reference for cultivated species of the human gut microbiota.</title>
        <authorList>
            <person name="Zou Y."/>
            <person name="Xue W."/>
            <person name="Luo G."/>
        </authorList>
    </citation>
    <scope>NUCLEOTIDE SEQUENCE [LARGE SCALE GENOMIC DNA]</scope>
    <source>
        <strain evidence="5 6">AM07-24</strain>
    </source>
</reference>
<dbReference type="Gene3D" id="3.40.1280.10">
    <property type="match status" value="1"/>
</dbReference>
<dbReference type="AlphaFoldDB" id="A0A415DVG6"/>
<dbReference type="RefSeq" id="WP_118336630.1">
    <property type="nucleotide sequence ID" value="NZ_AP025567.1"/>
</dbReference>
<gene>
    <name evidence="5" type="ORF">DW099_17445</name>
</gene>
<comment type="similarity">
    <text evidence="1">Belongs to the class IV-like SAM-binding methyltransferase superfamily. RNA methyltransferase TrmH family.</text>
</comment>
<name>A0A415DVG6_9FIRM</name>
<evidence type="ECO:0000256" key="2">
    <source>
        <dbReference type="ARBA" id="ARBA00022603"/>
    </source>
</evidence>